<name>A0ABD4EBX1_STALU</name>
<dbReference type="Pfam" id="PF18877">
    <property type="entry name" value="SSSPR-51"/>
    <property type="match status" value="1"/>
</dbReference>
<dbReference type="Proteomes" id="UP000070063">
    <property type="component" value="Unassembled WGS sequence"/>
</dbReference>
<dbReference type="EMBL" id="LRQI01000098">
    <property type="protein sequence ID" value="KXA36042.1"/>
    <property type="molecule type" value="Genomic_DNA"/>
</dbReference>
<feature type="region of interest" description="Disordered" evidence="1">
    <location>
        <begin position="48"/>
        <end position="67"/>
    </location>
</feature>
<reference evidence="2 3" key="1">
    <citation type="submission" date="2016-01" db="EMBL/GenBank/DDBJ databases">
        <authorList>
            <person name="Mitreva M."/>
            <person name="Pepin K.H."/>
            <person name="Mihindukulasuriya K.A."/>
            <person name="Fulton R."/>
            <person name="Fronick C."/>
            <person name="O'Laughlin M."/>
            <person name="Miner T."/>
            <person name="Herter B."/>
            <person name="Rosa B.A."/>
            <person name="Cordes M."/>
            <person name="Tomlinson C."/>
            <person name="Wollam A."/>
            <person name="Palsikar V.B."/>
            <person name="Mardis E.R."/>
            <person name="Wilson R.K."/>
        </authorList>
    </citation>
    <scope>NUCLEOTIDE SEQUENCE [LARGE SCALE GENOMIC DNA]</scope>
    <source>
        <strain evidence="2 3">MJR7738</strain>
    </source>
</reference>
<comment type="caution">
    <text evidence="2">The sequence shown here is derived from an EMBL/GenBank/DDBJ whole genome shotgun (WGS) entry which is preliminary data.</text>
</comment>
<feature type="non-terminal residue" evidence="2">
    <location>
        <position position="1"/>
    </location>
</feature>
<dbReference type="InterPro" id="IPR027579">
    <property type="entry name" value="SSSPR51_Rpt"/>
</dbReference>
<protein>
    <submittedName>
        <fullName evidence="2">Uncharacterized protein</fullName>
    </submittedName>
</protein>
<accession>A0ABD4EBX1</accession>
<proteinExistence type="predicted"/>
<evidence type="ECO:0000313" key="2">
    <source>
        <dbReference type="EMBL" id="KXA36042.1"/>
    </source>
</evidence>
<organism evidence="2 3">
    <name type="scientific">Staphylococcus lugdunensis</name>
    <dbReference type="NCBI Taxonomy" id="28035"/>
    <lineage>
        <taxon>Bacteria</taxon>
        <taxon>Bacillati</taxon>
        <taxon>Bacillota</taxon>
        <taxon>Bacilli</taxon>
        <taxon>Bacillales</taxon>
        <taxon>Staphylococcaceae</taxon>
        <taxon>Staphylococcus</taxon>
    </lineage>
</organism>
<sequence>DKWQYTGQTTAENGITTHIYQRIQSEIPNEAPQETPVELEVTRYVDSEGNEVQETEEGTHDAPGIIG</sequence>
<gene>
    <name evidence="2" type="ORF">HMPREF3225_02453</name>
</gene>
<evidence type="ECO:0000256" key="1">
    <source>
        <dbReference type="SAM" id="MobiDB-lite"/>
    </source>
</evidence>
<feature type="non-terminal residue" evidence="2">
    <location>
        <position position="67"/>
    </location>
</feature>
<dbReference type="AlphaFoldDB" id="A0ABD4EBX1"/>
<dbReference type="RefSeq" id="WP_230955480.1">
    <property type="nucleotide sequence ID" value="NZ_KQ957400.1"/>
</dbReference>
<evidence type="ECO:0000313" key="3">
    <source>
        <dbReference type="Proteomes" id="UP000070063"/>
    </source>
</evidence>